<dbReference type="InterPro" id="IPR036322">
    <property type="entry name" value="WD40_repeat_dom_sf"/>
</dbReference>
<dbReference type="Gene3D" id="2.130.10.10">
    <property type="entry name" value="YVTN repeat-like/Quinoprotein amine dehydrogenase"/>
    <property type="match status" value="3"/>
</dbReference>
<dbReference type="GO" id="GO:0032040">
    <property type="term" value="C:small-subunit processome"/>
    <property type="evidence" value="ECO:0007669"/>
    <property type="project" value="TreeGrafter"/>
</dbReference>
<dbReference type="AlphaFoldDB" id="A0A5C3QYK5"/>
<dbReference type="Proteomes" id="UP000305067">
    <property type="component" value="Unassembled WGS sequence"/>
</dbReference>
<keyword evidence="3" id="KW-1185">Reference proteome</keyword>
<feature type="compositionally biased region" description="Acidic residues" evidence="1">
    <location>
        <begin position="637"/>
        <end position="649"/>
    </location>
</feature>
<dbReference type="InterPro" id="IPR046351">
    <property type="entry name" value="UTP4"/>
</dbReference>
<dbReference type="SUPFAM" id="SSF50978">
    <property type="entry name" value="WD40 repeat-like"/>
    <property type="match status" value="1"/>
</dbReference>
<feature type="region of interest" description="Disordered" evidence="1">
    <location>
        <begin position="635"/>
        <end position="656"/>
    </location>
</feature>
<gene>
    <name evidence="2" type="ORF">BDV98DRAFT_149914</name>
</gene>
<dbReference type="SMART" id="SM00320">
    <property type="entry name" value="WD40"/>
    <property type="match status" value="8"/>
</dbReference>
<sequence length="865" mass="93750">MTIEPTTLSVHRCRFVDYHPSPITALAFSPLSLPATKKNNTSTSFPGFGVLAVGHANGNIDIAEWTGEPGSSQSPQAWTVRQTLFGPFQSKVDSLVLTIRDTCAITPNQVPGLSQLRMFSAGGSGELCEWDLERGCIRRTIASQAGSIWSMAANPSSSLLALGCEDGTIRILSLEGDGLVLQRKFDRVKSRLLSIAWGPPTVRPPKAAQPGPSSSSDSSDDEDEDITDSWLVTGGSDSCLRKWDFASGRVVEKMGMDKLRGERTLVWSVAVLGDGTIVSGDSLGLVKFWESKTCTQIQSFQGHGADVLCIAAGPKNVVYTSGVDQKISEFAYVKQPPPLNSNTTSASGHFASKWVHSCSRRMHSHDVRALAIWPPQSHLNSVLPSWPSEISPLLASGGLDMSVTLTPAAPPSSTVVKVINPLCTSQECVFEESYHRRMAFTSSMVRAVHVARQARLLLCMRDADLALWRVHSSGRGKGSAEEDEDAPLSSSSGDWEKILDMDLNVETNLRASAISEDGSWLVAADSYETKLFRLVITASGDYKPRRVRDFSTVIQSSLPSASRKHGSGASTFTFSPDSTRLIMSTALSGHVLLFDLSGSEEQPPRLLRRFDQHTQAPTTRVVKGLKQNGAFSMATDSDAEEAVSSDDEPAAPASGKPLQATVLRTVVSADGQWLASTDNRLRTHIFNLDSMMHHCILPSFALPPSAMAFNPNVADLLVLTFPDNTVQLFNVETQRFPSWTSELSTSLLKRLTTLHDTILGISFSPASSGGHCLLWGSTWLCKLPLQNAASSEGELRRPKRRQSDEMAVVPAAEGEAAGLKVVTHYRPIIAVDFLASAELMVVERPMVDVLASLPPAYFRHKYGRS</sequence>
<evidence type="ECO:0000256" key="1">
    <source>
        <dbReference type="SAM" id="MobiDB-lite"/>
    </source>
</evidence>
<evidence type="ECO:0000313" key="2">
    <source>
        <dbReference type="EMBL" id="TFL06418.1"/>
    </source>
</evidence>
<dbReference type="GO" id="GO:0034455">
    <property type="term" value="C:t-UTP complex"/>
    <property type="evidence" value="ECO:0007669"/>
    <property type="project" value="TreeGrafter"/>
</dbReference>
<feature type="region of interest" description="Disordered" evidence="1">
    <location>
        <begin position="474"/>
        <end position="493"/>
    </location>
</feature>
<protein>
    <submittedName>
        <fullName evidence="2">WD40-repeat-containing domain protein</fullName>
    </submittedName>
</protein>
<dbReference type="InterPro" id="IPR011044">
    <property type="entry name" value="Quino_amine_DH_bsu"/>
</dbReference>
<dbReference type="GO" id="GO:0030686">
    <property type="term" value="C:90S preribosome"/>
    <property type="evidence" value="ECO:0007669"/>
    <property type="project" value="InterPro"/>
</dbReference>
<dbReference type="OrthoDB" id="8883818at2759"/>
<dbReference type="Pfam" id="PF00400">
    <property type="entry name" value="WD40"/>
    <property type="match status" value="1"/>
</dbReference>
<dbReference type="InterPro" id="IPR001680">
    <property type="entry name" value="WD40_rpt"/>
</dbReference>
<organism evidence="2 3">
    <name type="scientific">Pterulicium gracile</name>
    <dbReference type="NCBI Taxonomy" id="1884261"/>
    <lineage>
        <taxon>Eukaryota</taxon>
        <taxon>Fungi</taxon>
        <taxon>Dikarya</taxon>
        <taxon>Basidiomycota</taxon>
        <taxon>Agaricomycotina</taxon>
        <taxon>Agaricomycetes</taxon>
        <taxon>Agaricomycetidae</taxon>
        <taxon>Agaricales</taxon>
        <taxon>Pleurotineae</taxon>
        <taxon>Pterulaceae</taxon>
        <taxon>Pterulicium</taxon>
    </lineage>
</organism>
<dbReference type="STRING" id="1884261.A0A5C3QYK5"/>
<dbReference type="InterPro" id="IPR015943">
    <property type="entry name" value="WD40/YVTN_repeat-like_dom_sf"/>
</dbReference>
<feature type="compositionally biased region" description="Acidic residues" evidence="1">
    <location>
        <begin position="218"/>
        <end position="227"/>
    </location>
</feature>
<dbReference type="SUPFAM" id="SSF50969">
    <property type="entry name" value="YVTN repeat-like/Quinoprotein amine dehydrogenase"/>
    <property type="match status" value="1"/>
</dbReference>
<dbReference type="GO" id="GO:0003723">
    <property type="term" value="F:RNA binding"/>
    <property type="evidence" value="ECO:0007669"/>
    <property type="project" value="TreeGrafter"/>
</dbReference>
<dbReference type="PANTHER" id="PTHR44163:SF1">
    <property type="entry name" value="U3 SMALL NUCLEOLAR RNA-ASSOCIATED PROTEIN 4 HOMOLOG"/>
    <property type="match status" value="1"/>
</dbReference>
<dbReference type="GO" id="GO:0000462">
    <property type="term" value="P:maturation of SSU-rRNA from tricistronic rRNA transcript (SSU-rRNA, 5.8S rRNA, LSU-rRNA)"/>
    <property type="evidence" value="ECO:0007669"/>
    <property type="project" value="InterPro"/>
</dbReference>
<accession>A0A5C3QYK5</accession>
<proteinExistence type="predicted"/>
<dbReference type="EMBL" id="ML178815">
    <property type="protein sequence ID" value="TFL06418.1"/>
    <property type="molecule type" value="Genomic_DNA"/>
</dbReference>
<dbReference type="PANTHER" id="PTHR44163">
    <property type="entry name" value="U3 SMALL NUCLEOLAR RNA-ASSOCIATED PROTEIN 4 HOMOLOG"/>
    <property type="match status" value="1"/>
</dbReference>
<evidence type="ECO:0000313" key="3">
    <source>
        <dbReference type="Proteomes" id="UP000305067"/>
    </source>
</evidence>
<name>A0A5C3QYK5_9AGAR</name>
<reference evidence="2 3" key="1">
    <citation type="journal article" date="2019" name="Nat. Ecol. Evol.">
        <title>Megaphylogeny resolves global patterns of mushroom evolution.</title>
        <authorList>
            <person name="Varga T."/>
            <person name="Krizsan K."/>
            <person name="Foldi C."/>
            <person name="Dima B."/>
            <person name="Sanchez-Garcia M."/>
            <person name="Sanchez-Ramirez S."/>
            <person name="Szollosi G.J."/>
            <person name="Szarkandi J.G."/>
            <person name="Papp V."/>
            <person name="Albert L."/>
            <person name="Andreopoulos W."/>
            <person name="Angelini C."/>
            <person name="Antonin V."/>
            <person name="Barry K.W."/>
            <person name="Bougher N.L."/>
            <person name="Buchanan P."/>
            <person name="Buyck B."/>
            <person name="Bense V."/>
            <person name="Catcheside P."/>
            <person name="Chovatia M."/>
            <person name="Cooper J."/>
            <person name="Damon W."/>
            <person name="Desjardin D."/>
            <person name="Finy P."/>
            <person name="Geml J."/>
            <person name="Haridas S."/>
            <person name="Hughes K."/>
            <person name="Justo A."/>
            <person name="Karasinski D."/>
            <person name="Kautmanova I."/>
            <person name="Kiss B."/>
            <person name="Kocsube S."/>
            <person name="Kotiranta H."/>
            <person name="LaButti K.M."/>
            <person name="Lechner B.E."/>
            <person name="Liimatainen K."/>
            <person name="Lipzen A."/>
            <person name="Lukacs Z."/>
            <person name="Mihaltcheva S."/>
            <person name="Morgado L.N."/>
            <person name="Niskanen T."/>
            <person name="Noordeloos M.E."/>
            <person name="Ohm R.A."/>
            <person name="Ortiz-Santana B."/>
            <person name="Ovrebo C."/>
            <person name="Racz N."/>
            <person name="Riley R."/>
            <person name="Savchenko A."/>
            <person name="Shiryaev A."/>
            <person name="Soop K."/>
            <person name="Spirin V."/>
            <person name="Szebenyi C."/>
            <person name="Tomsovsky M."/>
            <person name="Tulloss R.E."/>
            <person name="Uehling J."/>
            <person name="Grigoriev I.V."/>
            <person name="Vagvolgyi C."/>
            <person name="Papp T."/>
            <person name="Martin F.M."/>
            <person name="Miettinen O."/>
            <person name="Hibbett D.S."/>
            <person name="Nagy L.G."/>
        </authorList>
    </citation>
    <scope>NUCLEOTIDE SEQUENCE [LARGE SCALE GENOMIC DNA]</scope>
    <source>
        <strain evidence="2 3">CBS 309.79</strain>
    </source>
</reference>
<feature type="region of interest" description="Disordered" evidence="1">
    <location>
        <begin position="201"/>
        <end position="227"/>
    </location>
</feature>